<comment type="caution">
    <text evidence="4">The sequence shown here is derived from an EMBL/GenBank/DDBJ whole genome shotgun (WGS) entry which is preliminary data.</text>
</comment>
<protein>
    <submittedName>
        <fullName evidence="4">Excisionase/Xis, DNA-binding protein</fullName>
    </submittedName>
</protein>
<evidence type="ECO:0000313" key="5">
    <source>
        <dbReference type="Proteomes" id="UP000019063"/>
    </source>
</evidence>
<dbReference type="PANTHER" id="PTHR38431:SF1">
    <property type="entry name" value="BLL2305 PROTEIN"/>
    <property type="match status" value="1"/>
</dbReference>
<evidence type="ECO:0000256" key="1">
    <source>
        <dbReference type="SAM" id="MobiDB-lite"/>
    </source>
</evidence>
<feature type="domain" description="Helix-turn-helix" evidence="3">
    <location>
        <begin position="61"/>
        <end position="109"/>
    </location>
</feature>
<dbReference type="PANTHER" id="PTHR38431">
    <property type="entry name" value="BLL2305 PROTEIN"/>
    <property type="match status" value="1"/>
</dbReference>
<organism evidence="4 5">
    <name type="scientific">Roseivivax marinus</name>
    <dbReference type="NCBI Taxonomy" id="1379903"/>
    <lineage>
        <taxon>Bacteria</taxon>
        <taxon>Pseudomonadati</taxon>
        <taxon>Pseudomonadota</taxon>
        <taxon>Alphaproteobacteria</taxon>
        <taxon>Rhodobacterales</taxon>
        <taxon>Roseobacteraceae</taxon>
        <taxon>Roseivivax</taxon>
    </lineage>
</organism>
<dbReference type="InterPro" id="IPR024370">
    <property type="entry name" value="PBP_domain"/>
</dbReference>
<accession>W4HNH0</accession>
<sequence>MRGPETTAKTHPARPVTGDRGTAGGATAQPSVRPAVRRLCPGPRTVHPARMSHAPQTDPEFLTVPELAALLRIKERKVYDLAASGAVPCARVTGKLLFPARAVRDWIAAGATSGAAPAPGPRPDVFLGSHDPLLDWALRQAGTGLATYFSGSGDGLSRFAAREGVATGLHILEDGAWNVAAARRHAPRDAVLLSFARRSRGLVTRPGSGIAALADLAGRRLQPRQAGSGTETVFAHLLSEAGLSADALDTTAPALSEQDAVLAVQQGAADATFGLAALARQHGLEVVPLVEERFDLLVDRTAYFEPPLQRLAAFLRGDDLAAQAERLGGYEVSEAGTVRWNGD</sequence>
<reference evidence="4 5" key="1">
    <citation type="journal article" date="2014" name="Antonie Van Leeuwenhoek">
        <title>Roseivivax atlanticus sp. nov., isolated from surface seawater of the Atlantic Ocean.</title>
        <authorList>
            <person name="Li G."/>
            <person name="Lai Q."/>
            <person name="Liu X."/>
            <person name="Sun F."/>
            <person name="Shao Z."/>
        </authorList>
    </citation>
    <scope>NUCLEOTIDE SEQUENCE [LARGE SCALE GENOMIC DNA]</scope>
    <source>
        <strain evidence="4 5">22II-s10s</strain>
    </source>
</reference>
<evidence type="ECO:0000313" key="4">
    <source>
        <dbReference type="EMBL" id="ETW13666.1"/>
    </source>
</evidence>
<feature type="domain" description="PBP" evidence="2">
    <location>
        <begin position="140"/>
        <end position="316"/>
    </location>
</feature>
<dbReference type="Pfam" id="PF12728">
    <property type="entry name" value="HTH_17"/>
    <property type="match status" value="1"/>
</dbReference>
<keyword evidence="4" id="KW-0238">DNA-binding</keyword>
<proteinExistence type="predicted"/>
<name>W4HNH0_9RHOB</name>
<dbReference type="eggNOG" id="COG1910">
    <property type="taxonomic scope" value="Bacteria"/>
</dbReference>
<dbReference type="SUPFAM" id="SSF53850">
    <property type="entry name" value="Periplasmic binding protein-like II"/>
    <property type="match status" value="1"/>
</dbReference>
<feature type="region of interest" description="Disordered" evidence="1">
    <location>
        <begin position="1"/>
        <end position="57"/>
    </location>
</feature>
<dbReference type="InterPro" id="IPR041657">
    <property type="entry name" value="HTH_17"/>
</dbReference>
<keyword evidence="5" id="KW-1185">Reference proteome</keyword>
<dbReference type="Proteomes" id="UP000019063">
    <property type="component" value="Unassembled WGS sequence"/>
</dbReference>
<dbReference type="Gene3D" id="3.40.190.10">
    <property type="entry name" value="Periplasmic binding protein-like II"/>
    <property type="match status" value="1"/>
</dbReference>
<dbReference type="GO" id="GO:0003677">
    <property type="term" value="F:DNA binding"/>
    <property type="evidence" value="ECO:0007669"/>
    <property type="project" value="UniProtKB-KW"/>
</dbReference>
<dbReference type="AlphaFoldDB" id="W4HNH0"/>
<dbReference type="EMBL" id="AQQW01000003">
    <property type="protein sequence ID" value="ETW13666.1"/>
    <property type="molecule type" value="Genomic_DNA"/>
</dbReference>
<dbReference type="STRING" id="1379903.ATO8_06536"/>
<gene>
    <name evidence="4" type="ORF">ATO8_06536</name>
</gene>
<dbReference type="PATRIC" id="fig|1317118.6.peg.1354"/>
<evidence type="ECO:0000259" key="2">
    <source>
        <dbReference type="Pfam" id="PF12727"/>
    </source>
</evidence>
<dbReference type="Pfam" id="PF12727">
    <property type="entry name" value="PBP_like"/>
    <property type="match status" value="1"/>
</dbReference>
<evidence type="ECO:0000259" key="3">
    <source>
        <dbReference type="Pfam" id="PF12728"/>
    </source>
</evidence>